<keyword evidence="3" id="KW-0408">Iron</keyword>
<dbReference type="InterPro" id="IPR050668">
    <property type="entry name" value="Cytochrome_b5"/>
</dbReference>
<dbReference type="Pfam" id="PF00173">
    <property type="entry name" value="Cyt-b5"/>
    <property type="match status" value="1"/>
</dbReference>
<dbReference type="SMART" id="SM01117">
    <property type="entry name" value="Cyt-b5"/>
    <property type="match status" value="1"/>
</dbReference>
<evidence type="ECO:0000256" key="1">
    <source>
        <dbReference type="ARBA" id="ARBA00022617"/>
    </source>
</evidence>
<dbReference type="InterPro" id="IPR036400">
    <property type="entry name" value="Cyt_B5-like_heme/steroid_sf"/>
</dbReference>
<dbReference type="InterPro" id="IPR001199">
    <property type="entry name" value="Cyt_B5-like_heme/steroid-bd"/>
</dbReference>
<comment type="caution">
    <text evidence="7">The sequence shown here is derived from an EMBL/GenBank/DDBJ whole genome shotgun (WGS) entry which is preliminary data.</text>
</comment>
<sequence>MVSIITLTDLSQHKTVQDLWVAVHGNVYDLTSFAADHPGGIDILVECAGTDATEPYDYAGHGDDATEAMVKFKVGPLEGHQVKPKNAAHSIKAATTASGVSSWASGSGILGSQSLLVVIMGVILMLMGLVGKNVSLVDSFLGGILAASSVGSVGLGWGYFKFKETLKHQKEVFEYPAVIKRRKR</sequence>
<evidence type="ECO:0000313" key="7">
    <source>
        <dbReference type="EMBL" id="KAK4220796.1"/>
    </source>
</evidence>
<feature type="domain" description="Cytochrome b5 heme-binding" evidence="6">
    <location>
        <begin position="2"/>
        <end position="78"/>
    </location>
</feature>
<reference evidence="7" key="2">
    <citation type="submission" date="2023-05" db="EMBL/GenBank/DDBJ databases">
        <authorList>
            <consortium name="Lawrence Berkeley National Laboratory"/>
            <person name="Steindorff A."/>
            <person name="Hensen N."/>
            <person name="Bonometti L."/>
            <person name="Westerberg I."/>
            <person name="Brannstrom I.O."/>
            <person name="Guillou S."/>
            <person name="Cros-Aarteil S."/>
            <person name="Calhoun S."/>
            <person name="Haridas S."/>
            <person name="Kuo A."/>
            <person name="Mondo S."/>
            <person name="Pangilinan J."/>
            <person name="Riley R."/>
            <person name="Labutti K."/>
            <person name="Andreopoulos B."/>
            <person name="Lipzen A."/>
            <person name="Chen C."/>
            <person name="Yanf M."/>
            <person name="Daum C."/>
            <person name="Ng V."/>
            <person name="Clum A."/>
            <person name="Ohm R."/>
            <person name="Martin F."/>
            <person name="Silar P."/>
            <person name="Natvig D."/>
            <person name="Lalanne C."/>
            <person name="Gautier V."/>
            <person name="Ament-Velasquez S.L."/>
            <person name="Kruys A."/>
            <person name="Hutchinson M.I."/>
            <person name="Powell A.J."/>
            <person name="Barry K."/>
            <person name="Miller A.N."/>
            <person name="Grigoriev I.V."/>
            <person name="Debuchy R."/>
            <person name="Gladieux P."/>
            <person name="Thoren M.H."/>
            <person name="Johannesson H."/>
        </authorList>
    </citation>
    <scope>NUCLEOTIDE SEQUENCE</scope>
    <source>
        <strain evidence="7">CBS 990.96</strain>
    </source>
</reference>
<dbReference type="PANTHER" id="PTHR19359">
    <property type="entry name" value="CYTOCHROME B5"/>
    <property type="match status" value="1"/>
</dbReference>
<keyword evidence="8" id="KW-1185">Reference proteome</keyword>
<dbReference type="PROSITE" id="PS50255">
    <property type="entry name" value="CYTOCHROME_B5_2"/>
    <property type="match status" value="1"/>
</dbReference>
<dbReference type="Gene3D" id="3.10.120.10">
    <property type="entry name" value="Cytochrome b5-like heme/steroid binding domain"/>
    <property type="match status" value="1"/>
</dbReference>
<gene>
    <name evidence="7" type="ORF">QBC38DRAFT_493416</name>
</gene>
<protein>
    <submittedName>
        <fullName evidence="7">Cytochrome b5-like heme/steroid binding domain-containing protein</fullName>
    </submittedName>
</protein>
<keyword evidence="1" id="KW-0349">Heme</keyword>
<evidence type="ECO:0000259" key="6">
    <source>
        <dbReference type="PROSITE" id="PS50255"/>
    </source>
</evidence>
<keyword evidence="5" id="KW-0472">Membrane</keyword>
<evidence type="ECO:0000256" key="4">
    <source>
        <dbReference type="ARBA" id="ARBA00038168"/>
    </source>
</evidence>
<feature type="transmembrane region" description="Helical" evidence="5">
    <location>
        <begin position="140"/>
        <end position="160"/>
    </location>
</feature>
<dbReference type="PANTHER" id="PTHR19359:SF14">
    <property type="entry name" value="CYTOCHROME B5 A"/>
    <property type="match status" value="1"/>
</dbReference>
<keyword evidence="5" id="KW-1133">Transmembrane helix</keyword>
<organism evidence="7 8">
    <name type="scientific">Podospora fimiseda</name>
    <dbReference type="NCBI Taxonomy" id="252190"/>
    <lineage>
        <taxon>Eukaryota</taxon>
        <taxon>Fungi</taxon>
        <taxon>Dikarya</taxon>
        <taxon>Ascomycota</taxon>
        <taxon>Pezizomycotina</taxon>
        <taxon>Sordariomycetes</taxon>
        <taxon>Sordariomycetidae</taxon>
        <taxon>Sordariales</taxon>
        <taxon>Podosporaceae</taxon>
        <taxon>Podospora</taxon>
    </lineage>
</organism>
<evidence type="ECO:0000256" key="3">
    <source>
        <dbReference type="ARBA" id="ARBA00023004"/>
    </source>
</evidence>
<proteinExistence type="inferred from homology"/>
<dbReference type="GO" id="GO:0020037">
    <property type="term" value="F:heme binding"/>
    <property type="evidence" value="ECO:0007669"/>
    <property type="project" value="TreeGrafter"/>
</dbReference>
<dbReference type="SUPFAM" id="SSF55856">
    <property type="entry name" value="Cytochrome b5-like heme/steroid binding domain"/>
    <property type="match status" value="1"/>
</dbReference>
<accession>A0AAN6YL92</accession>
<evidence type="ECO:0000256" key="2">
    <source>
        <dbReference type="ARBA" id="ARBA00022723"/>
    </source>
</evidence>
<keyword evidence="2" id="KW-0479">Metal-binding</keyword>
<keyword evidence="5" id="KW-0812">Transmembrane</keyword>
<reference evidence="7" key="1">
    <citation type="journal article" date="2023" name="Mol. Phylogenet. Evol.">
        <title>Genome-scale phylogeny and comparative genomics of the fungal order Sordariales.</title>
        <authorList>
            <person name="Hensen N."/>
            <person name="Bonometti L."/>
            <person name="Westerberg I."/>
            <person name="Brannstrom I.O."/>
            <person name="Guillou S."/>
            <person name="Cros-Aarteil S."/>
            <person name="Calhoun S."/>
            <person name="Haridas S."/>
            <person name="Kuo A."/>
            <person name="Mondo S."/>
            <person name="Pangilinan J."/>
            <person name="Riley R."/>
            <person name="LaButti K."/>
            <person name="Andreopoulos B."/>
            <person name="Lipzen A."/>
            <person name="Chen C."/>
            <person name="Yan M."/>
            <person name="Daum C."/>
            <person name="Ng V."/>
            <person name="Clum A."/>
            <person name="Steindorff A."/>
            <person name="Ohm R.A."/>
            <person name="Martin F."/>
            <person name="Silar P."/>
            <person name="Natvig D.O."/>
            <person name="Lalanne C."/>
            <person name="Gautier V."/>
            <person name="Ament-Velasquez S.L."/>
            <person name="Kruys A."/>
            <person name="Hutchinson M.I."/>
            <person name="Powell A.J."/>
            <person name="Barry K."/>
            <person name="Miller A.N."/>
            <person name="Grigoriev I.V."/>
            <person name="Debuchy R."/>
            <person name="Gladieux P."/>
            <person name="Hiltunen Thoren M."/>
            <person name="Johannesson H."/>
        </authorList>
    </citation>
    <scope>NUCLEOTIDE SEQUENCE</scope>
    <source>
        <strain evidence="7">CBS 990.96</strain>
    </source>
</reference>
<dbReference type="PRINTS" id="PR00363">
    <property type="entry name" value="CYTOCHROMEB5"/>
</dbReference>
<dbReference type="GO" id="GO:0016020">
    <property type="term" value="C:membrane"/>
    <property type="evidence" value="ECO:0007669"/>
    <property type="project" value="TreeGrafter"/>
</dbReference>
<evidence type="ECO:0000256" key="5">
    <source>
        <dbReference type="SAM" id="Phobius"/>
    </source>
</evidence>
<feature type="transmembrane region" description="Helical" evidence="5">
    <location>
        <begin position="115"/>
        <end position="134"/>
    </location>
</feature>
<dbReference type="Proteomes" id="UP001301958">
    <property type="component" value="Unassembled WGS sequence"/>
</dbReference>
<evidence type="ECO:0000313" key="8">
    <source>
        <dbReference type="Proteomes" id="UP001301958"/>
    </source>
</evidence>
<comment type="similarity">
    <text evidence="4">Belongs to the cytochrome b5 family.</text>
</comment>
<dbReference type="AlphaFoldDB" id="A0AAN6YL92"/>
<name>A0AAN6YL92_9PEZI</name>
<dbReference type="GO" id="GO:0046872">
    <property type="term" value="F:metal ion binding"/>
    <property type="evidence" value="ECO:0007669"/>
    <property type="project" value="UniProtKB-KW"/>
</dbReference>
<dbReference type="EMBL" id="MU865639">
    <property type="protein sequence ID" value="KAK4220796.1"/>
    <property type="molecule type" value="Genomic_DNA"/>
</dbReference>